<accession>E9ESE4</accession>
<dbReference type="OrthoDB" id="4196148at2759"/>
<keyword evidence="2" id="KW-1133">Transmembrane helix</keyword>
<keyword evidence="4" id="KW-1185">Reference proteome</keyword>
<evidence type="ECO:0000256" key="2">
    <source>
        <dbReference type="SAM" id="Phobius"/>
    </source>
</evidence>
<feature type="transmembrane region" description="Helical" evidence="2">
    <location>
        <begin position="237"/>
        <end position="257"/>
    </location>
</feature>
<dbReference type="AlphaFoldDB" id="E9ESE4"/>
<protein>
    <submittedName>
        <fullName evidence="3">Uncharacterized protein</fullName>
    </submittedName>
</protein>
<evidence type="ECO:0000256" key="1">
    <source>
        <dbReference type="SAM" id="MobiDB-lite"/>
    </source>
</evidence>
<name>E9ESE4_METRA</name>
<dbReference type="RefSeq" id="XP_007819079.1">
    <property type="nucleotide sequence ID" value="XM_007820888.1"/>
</dbReference>
<keyword evidence="2" id="KW-0472">Membrane</keyword>
<organism evidence="3 4">
    <name type="scientific">Metarhizium robertsii (strain ARSEF 23 / ATCC MYA-3075)</name>
    <name type="common">Metarhizium anisopliae (strain ARSEF 23)</name>
    <dbReference type="NCBI Taxonomy" id="655844"/>
    <lineage>
        <taxon>Eukaryota</taxon>
        <taxon>Fungi</taxon>
        <taxon>Dikarya</taxon>
        <taxon>Ascomycota</taxon>
        <taxon>Pezizomycotina</taxon>
        <taxon>Sordariomycetes</taxon>
        <taxon>Hypocreomycetidae</taxon>
        <taxon>Hypocreales</taxon>
        <taxon>Clavicipitaceae</taxon>
        <taxon>Metarhizium</taxon>
    </lineage>
</organism>
<dbReference type="HOGENOM" id="CLU_630187_0_0_1"/>
<dbReference type="GeneID" id="19257176"/>
<dbReference type="EMBL" id="ADNJ02000004">
    <property type="protein sequence ID" value="EFZ01661.1"/>
    <property type="molecule type" value="Genomic_DNA"/>
</dbReference>
<dbReference type="KEGG" id="maj:MAA_02890"/>
<feature type="region of interest" description="Disordered" evidence="1">
    <location>
        <begin position="1"/>
        <end position="25"/>
    </location>
</feature>
<keyword evidence="2" id="KW-0812">Transmembrane</keyword>
<dbReference type="Gene3D" id="2.60.40.2970">
    <property type="match status" value="1"/>
</dbReference>
<dbReference type="Proteomes" id="UP000002498">
    <property type="component" value="Unassembled WGS sequence"/>
</dbReference>
<sequence>MSTQHPPTYQQVTGSPSSEQHAASGQETLVLDGRTIISAQEPFHVLYELNTSPCDAITRACDLHKVRYQLSRADGEGQVRNRLDHIYSFKEKSTFSLRDLRKHVLIEGKTSQKRTYKETLLSSGTTGWTSCTADRHFTARIPITDRLKSSSQIVWKSPDGTTAALEARPKRRADGSLTGLAQLNVEAPLKAKDLDLLVACWMARLWRESKARLDEQLPSHKCESLCSLCRVTVPSKVVTGIVAITLAVSFTIVYVTLPTTRTFYSRAANARLKMAAEANPLDRLTISLNQTRTSPPTVRVTVTNENDGPVTIILYNSPLDSIALVLGIMSITPDGAAEPLELRIMRASRVWPPGPYSLEGLGPGASATNDLVLREPTVPMDKLGKKATVFLQGRWMGVFARAEDKISRDDLENIASQPDAFQGEFKSKSIEIMTG</sequence>
<gene>
    <name evidence="3" type="ORF">MAA_02890</name>
</gene>
<evidence type="ECO:0000313" key="3">
    <source>
        <dbReference type="EMBL" id="EFZ01661.1"/>
    </source>
</evidence>
<evidence type="ECO:0000313" key="4">
    <source>
        <dbReference type="Proteomes" id="UP000002498"/>
    </source>
</evidence>
<reference evidence="3 4" key="2">
    <citation type="journal article" date="2014" name="Proc. Natl. Acad. Sci. U.S.A.">
        <title>Trajectory and genomic determinants of fungal-pathogen speciation and host adaptation.</title>
        <authorList>
            <person name="Hu X."/>
            <person name="Xiao G."/>
            <person name="Zheng P."/>
            <person name="Shang Y."/>
            <person name="Su Y."/>
            <person name="Zhang X."/>
            <person name="Liu X."/>
            <person name="Zhan S."/>
            <person name="St Leger R.J."/>
            <person name="Wang C."/>
        </authorList>
    </citation>
    <scope>GENOME REANNOTATION</scope>
    <source>
        <strain evidence="4">ARSEF 23 / ATCC MYA-3075</strain>
    </source>
</reference>
<proteinExistence type="predicted"/>
<comment type="caution">
    <text evidence="3">The sequence shown here is derived from an EMBL/GenBank/DDBJ whole genome shotgun (WGS) entry which is preliminary data.</text>
</comment>
<reference evidence="3 4" key="1">
    <citation type="journal article" date="2011" name="PLoS Genet.">
        <title>Genome sequencing and comparative transcriptomics of the model entomopathogenic fungi Metarhizium anisopliae and M. acridum.</title>
        <authorList>
            <person name="Gao Q."/>
            <person name="Jin K."/>
            <person name="Ying S.H."/>
            <person name="Zhang Y."/>
            <person name="Xiao G."/>
            <person name="Shang Y."/>
            <person name="Duan Z."/>
            <person name="Hu X."/>
            <person name="Xie X.Q."/>
            <person name="Zhou G."/>
            <person name="Peng G."/>
            <person name="Luo Z."/>
            <person name="Huang W."/>
            <person name="Wang B."/>
            <person name="Fang W."/>
            <person name="Wang S."/>
            <person name="Zhong Y."/>
            <person name="Ma L.J."/>
            <person name="St Leger R.J."/>
            <person name="Zhao G.P."/>
            <person name="Pei Y."/>
            <person name="Feng M.G."/>
            <person name="Xia Y."/>
            <person name="Wang C."/>
        </authorList>
    </citation>
    <scope>NUCLEOTIDE SEQUENCE [LARGE SCALE GENOMIC DNA]</scope>
    <source>
        <strain evidence="4">ARSEF 23 / ATCC MYA-3075</strain>
    </source>
</reference>